<proteinExistence type="inferred from homology"/>
<dbReference type="PRINTS" id="PR00380">
    <property type="entry name" value="KINESINHEAVY"/>
</dbReference>
<keyword evidence="4 6" id="KW-0505">Motor protein</keyword>
<feature type="compositionally biased region" description="Basic residues" evidence="7">
    <location>
        <begin position="651"/>
        <end position="667"/>
    </location>
</feature>
<dbReference type="PROSITE" id="PS50067">
    <property type="entry name" value="KINESIN_MOTOR_2"/>
    <property type="match status" value="1"/>
</dbReference>
<dbReference type="Gene3D" id="3.40.850.10">
    <property type="entry name" value="Kinesin motor domain"/>
    <property type="match status" value="1"/>
</dbReference>
<evidence type="ECO:0000256" key="1">
    <source>
        <dbReference type="ARBA" id="ARBA00022701"/>
    </source>
</evidence>
<dbReference type="InterPro" id="IPR036961">
    <property type="entry name" value="Kinesin_motor_dom_sf"/>
</dbReference>
<feature type="compositionally biased region" description="Basic and acidic residues" evidence="7">
    <location>
        <begin position="119"/>
        <end position="129"/>
    </location>
</feature>
<feature type="region of interest" description="Disordered" evidence="7">
    <location>
        <begin position="1"/>
        <end position="44"/>
    </location>
</feature>
<feature type="region of interest" description="Disordered" evidence="7">
    <location>
        <begin position="98"/>
        <end position="206"/>
    </location>
</feature>
<dbReference type="EMBL" id="JAECZO010000120">
    <property type="protein sequence ID" value="KAK7197818.1"/>
    <property type="molecule type" value="Genomic_DNA"/>
</dbReference>
<comment type="similarity">
    <text evidence="5">Belongs to the TRAFAC class myosin-kinesin ATPase superfamily. Kinesin family. KIN-13 subfamily.</text>
</comment>
<dbReference type="SUPFAM" id="SSF52540">
    <property type="entry name" value="P-loop containing nucleoside triphosphate hydrolases"/>
    <property type="match status" value="1"/>
</dbReference>
<reference evidence="9 10" key="1">
    <citation type="journal article" date="2021" name="MBio">
        <title>A New Model Trypanosomatid, Novymonas esmeraldas: Genomic Perception of Its 'Candidatus Pandoraea novymonadis' Endosymbiont.</title>
        <authorList>
            <person name="Zakharova A."/>
            <person name="Saura A."/>
            <person name="Butenko A."/>
            <person name="Podesvova L."/>
            <person name="Warmusova S."/>
            <person name="Kostygov A.Y."/>
            <person name="Nenarokova A."/>
            <person name="Lukes J."/>
            <person name="Opperdoes F.R."/>
            <person name="Yurchenko V."/>
        </authorList>
    </citation>
    <scope>NUCLEOTIDE SEQUENCE [LARGE SCALE GENOMIC DNA]</scope>
    <source>
        <strain evidence="9 10">E262AT.01</strain>
    </source>
</reference>
<feature type="region of interest" description="Disordered" evidence="7">
    <location>
        <begin position="860"/>
        <end position="923"/>
    </location>
</feature>
<dbReference type="Pfam" id="PF00225">
    <property type="entry name" value="Kinesin"/>
    <property type="match status" value="1"/>
</dbReference>
<dbReference type="FunFam" id="3.40.850.10:FF:000012">
    <property type="entry name" value="Kinesin-like protein"/>
    <property type="match status" value="1"/>
</dbReference>
<evidence type="ECO:0000256" key="2">
    <source>
        <dbReference type="ARBA" id="ARBA00022741"/>
    </source>
</evidence>
<keyword evidence="10" id="KW-1185">Reference proteome</keyword>
<organism evidence="9 10">
    <name type="scientific">Novymonas esmeraldas</name>
    <dbReference type="NCBI Taxonomy" id="1808958"/>
    <lineage>
        <taxon>Eukaryota</taxon>
        <taxon>Discoba</taxon>
        <taxon>Euglenozoa</taxon>
        <taxon>Kinetoplastea</taxon>
        <taxon>Metakinetoplastina</taxon>
        <taxon>Trypanosomatida</taxon>
        <taxon>Trypanosomatidae</taxon>
        <taxon>Novymonas</taxon>
    </lineage>
</organism>
<dbReference type="GO" id="GO:0007018">
    <property type="term" value="P:microtubule-based movement"/>
    <property type="evidence" value="ECO:0007669"/>
    <property type="project" value="InterPro"/>
</dbReference>
<dbReference type="GO" id="GO:0007019">
    <property type="term" value="P:microtubule depolymerization"/>
    <property type="evidence" value="ECO:0007669"/>
    <property type="project" value="TreeGrafter"/>
</dbReference>
<feature type="compositionally biased region" description="Low complexity" evidence="7">
    <location>
        <begin position="130"/>
        <end position="142"/>
    </location>
</feature>
<name>A0AAW0EUH1_9TRYP</name>
<sequence>MEGDAEGSPWASRAEAGAQQLRRFSLSAEQRSRHASPSLLPPLAPLHHESAAAAATPASNYVSMPSVFSPHRDAAAIPSISTLHRDLEHLSLQLAGMSGAGGALSEPRQTSAPGAPRTFPREQRRRSDEPSAAAAPHHGASSDMTRLSEAPPLHRPRLRRSASPLEQPAAVQPLPRITRTTVDPAAEDSGRRSSSTASSSPPPLLETHTSLLVDEPLRAPQSTPAAPTLAPAARQPAPLQLGAASAPDVSKAGAAPPPRTRGELPTTKASPVANGRGKGRDGRITVVVRKRPMAPGEAGTDCVHVEDAHVRIAVTKQRVDLTSYEEKSDYLFDGAFGATATNEDVYAAAVQELLTVSLAGGSASCFAYGQTGSGKTYTMLGTDTEKGLYLQAAADLFQRLGPQQELSISLFEIYCNSLFDLLNSRHPIVLREDANRRVNFCGMTWCTVAGVDELWERVRAGTEQRRSGTTTANEHSSRSHAVLAIRIRDAARPDFAGAVNFVDLAGSERAADTAAHDHLTRLEGAEINKSLLALKECIRALDEKKRHVPFRGCRLTEVLRDSFTGNSKTVMIAAISPSSLNHEHTNNTLRYAFRVKGLSIASVEPSKARNAPRPYQPVPRNRSAANERTSLACPAEVDARGQRRGAPASPRKPRRAQRRRRGRKHSSRSPSDVSLSDGERSLSASDTGVGREGTRLRGTRRSRAVPPRRGSIDSPAAAAARSRGVAEVSPTSAEPPLRPSRGKGAVYGEAPPPQPRAALSSSALSDSLSSSITGADRMPREAAHVLPPVRHAAAHRRTAAGAAAATSSAVDVAQLEQRLRQQIMTQLRTDIGKELEDVLSEKEAVIAALQRENARLRKVLETTRRDEHDDTGTPREAQERHPRPSVLPALPDPPSPSILQEQLSSGPSTTTSAADESPVHMLP</sequence>
<feature type="binding site" evidence="6">
    <location>
        <begin position="369"/>
        <end position="376"/>
    </location>
    <ligand>
        <name>ATP</name>
        <dbReference type="ChEBI" id="CHEBI:30616"/>
    </ligand>
</feature>
<dbReference type="CDD" id="cd01367">
    <property type="entry name" value="KISc_KIF2_like"/>
    <property type="match status" value="1"/>
</dbReference>
<evidence type="ECO:0000256" key="5">
    <source>
        <dbReference type="ARBA" id="ARBA00061030"/>
    </source>
</evidence>
<dbReference type="PANTHER" id="PTHR47971">
    <property type="entry name" value="KINESIN-RELATED PROTEIN 6"/>
    <property type="match status" value="1"/>
</dbReference>
<dbReference type="AlphaFoldDB" id="A0AAW0EUH1"/>
<dbReference type="GO" id="GO:0003777">
    <property type="term" value="F:microtubule motor activity"/>
    <property type="evidence" value="ECO:0007669"/>
    <property type="project" value="InterPro"/>
</dbReference>
<dbReference type="PANTHER" id="PTHR47971:SF16">
    <property type="entry name" value="KINESIN-LIKE PROTEIN"/>
    <property type="match status" value="1"/>
</dbReference>
<evidence type="ECO:0000259" key="8">
    <source>
        <dbReference type="PROSITE" id="PS50067"/>
    </source>
</evidence>
<accession>A0AAW0EUH1</accession>
<feature type="region of interest" description="Disordered" evidence="7">
    <location>
        <begin position="243"/>
        <end position="282"/>
    </location>
</feature>
<gene>
    <name evidence="9" type="ORF">NESM_000735000</name>
</gene>
<dbReference type="InterPro" id="IPR027417">
    <property type="entry name" value="P-loop_NTPase"/>
</dbReference>
<keyword evidence="3 6" id="KW-0067">ATP-binding</keyword>
<evidence type="ECO:0000256" key="7">
    <source>
        <dbReference type="SAM" id="MobiDB-lite"/>
    </source>
</evidence>
<feature type="compositionally biased region" description="Low complexity" evidence="7">
    <location>
        <begin position="757"/>
        <end position="771"/>
    </location>
</feature>
<evidence type="ECO:0000256" key="3">
    <source>
        <dbReference type="ARBA" id="ARBA00022840"/>
    </source>
</evidence>
<comment type="caution">
    <text evidence="9">The sequence shown here is derived from an EMBL/GenBank/DDBJ whole genome shotgun (WGS) entry which is preliminary data.</text>
</comment>
<dbReference type="GO" id="GO:0008017">
    <property type="term" value="F:microtubule binding"/>
    <property type="evidence" value="ECO:0007669"/>
    <property type="project" value="InterPro"/>
</dbReference>
<evidence type="ECO:0000313" key="9">
    <source>
        <dbReference type="EMBL" id="KAK7197818.1"/>
    </source>
</evidence>
<dbReference type="InterPro" id="IPR027640">
    <property type="entry name" value="Kinesin-like_fam"/>
</dbReference>
<evidence type="ECO:0000256" key="4">
    <source>
        <dbReference type="ARBA" id="ARBA00023175"/>
    </source>
</evidence>
<dbReference type="GO" id="GO:0005874">
    <property type="term" value="C:microtubule"/>
    <property type="evidence" value="ECO:0007669"/>
    <property type="project" value="UniProtKB-KW"/>
</dbReference>
<feature type="domain" description="Kinesin motor" evidence="8">
    <location>
        <begin position="283"/>
        <end position="598"/>
    </location>
</feature>
<dbReference type="GO" id="GO:0005524">
    <property type="term" value="F:ATP binding"/>
    <property type="evidence" value="ECO:0007669"/>
    <property type="project" value="UniProtKB-UniRule"/>
</dbReference>
<feature type="region of interest" description="Disordered" evidence="7">
    <location>
        <begin position="604"/>
        <end position="772"/>
    </location>
</feature>
<dbReference type="SMART" id="SM00129">
    <property type="entry name" value="KISc"/>
    <property type="match status" value="1"/>
</dbReference>
<feature type="compositionally biased region" description="Polar residues" evidence="7">
    <location>
        <begin position="897"/>
        <end position="914"/>
    </location>
</feature>
<dbReference type="InterPro" id="IPR001752">
    <property type="entry name" value="Kinesin_motor_dom"/>
</dbReference>
<dbReference type="Proteomes" id="UP001430356">
    <property type="component" value="Unassembled WGS sequence"/>
</dbReference>
<evidence type="ECO:0000313" key="10">
    <source>
        <dbReference type="Proteomes" id="UP001430356"/>
    </source>
</evidence>
<keyword evidence="2 6" id="KW-0547">Nucleotide-binding</keyword>
<protein>
    <submittedName>
        <fullName evidence="9">Kinesin-13 4</fullName>
    </submittedName>
</protein>
<feature type="compositionally biased region" description="Basic and acidic residues" evidence="7">
    <location>
        <begin position="860"/>
        <end position="882"/>
    </location>
</feature>
<evidence type="ECO:0000256" key="6">
    <source>
        <dbReference type="PROSITE-ProRule" id="PRU00283"/>
    </source>
</evidence>
<keyword evidence="1" id="KW-0493">Microtubule</keyword>